<name>A0AAT9GHZ7_9BACT</name>
<sequence length="223" mass="25376">MHAFTHTDKGALVLLRDLAIRPSTVLREYIIEGKRKKYFNPFTLLLLVLGVTVFMSSVFHPMRGAESIYKEQIASANTQKKKALMISMAEKQERLSQLVEKKMNVVVFITAPLMALAFWLVFKGKGQNYAEHLVAYLMLTCLLSLVSSICLLPLMAILPPENMLWISLANILIQMVYTCYAYKGFLKLKGFGDMFMVVVANILGMIFWFTVLMIAMLVFIIFL</sequence>
<protein>
    <recommendedName>
        <fullName evidence="3">DUF3667 domain-containing protein</fullName>
    </recommendedName>
</protein>
<evidence type="ECO:0000256" key="1">
    <source>
        <dbReference type="SAM" id="Phobius"/>
    </source>
</evidence>
<feature type="transmembrane region" description="Helical" evidence="1">
    <location>
        <begin position="194"/>
        <end position="222"/>
    </location>
</feature>
<accession>A0AAT9GHZ7</accession>
<dbReference type="Pfam" id="PF12412">
    <property type="entry name" value="DUF3667"/>
    <property type="match status" value="1"/>
</dbReference>
<keyword evidence="1" id="KW-0472">Membrane</keyword>
<evidence type="ECO:0008006" key="3">
    <source>
        <dbReference type="Google" id="ProtNLM"/>
    </source>
</evidence>
<feature type="transmembrane region" description="Helical" evidence="1">
    <location>
        <begin position="134"/>
        <end position="158"/>
    </location>
</feature>
<feature type="transmembrane region" description="Helical" evidence="1">
    <location>
        <begin position="164"/>
        <end position="182"/>
    </location>
</feature>
<gene>
    <name evidence="2" type="ORF">KACHI17_11550</name>
</gene>
<organism evidence="2">
    <name type="scientific">Sediminibacterium sp. KACHI17</name>
    <dbReference type="NCBI Taxonomy" id="1751071"/>
    <lineage>
        <taxon>Bacteria</taxon>
        <taxon>Pseudomonadati</taxon>
        <taxon>Bacteroidota</taxon>
        <taxon>Chitinophagia</taxon>
        <taxon>Chitinophagales</taxon>
        <taxon>Chitinophagaceae</taxon>
        <taxon>Sediminibacterium</taxon>
    </lineage>
</organism>
<dbReference type="EMBL" id="AP029612">
    <property type="protein sequence ID" value="BFG70274.1"/>
    <property type="molecule type" value="Genomic_DNA"/>
</dbReference>
<dbReference type="InterPro" id="IPR022134">
    <property type="entry name" value="DUF3667"/>
</dbReference>
<feature type="transmembrane region" description="Helical" evidence="1">
    <location>
        <begin position="38"/>
        <end position="59"/>
    </location>
</feature>
<feature type="transmembrane region" description="Helical" evidence="1">
    <location>
        <begin position="103"/>
        <end position="122"/>
    </location>
</feature>
<keyword evidence="1" id="KW-0812">Transmembrane</keyword>
<reference evidence="2" key="1">
    <citation type="submission" date="2024-02" db="EMBL/GenBank/DDBJ databases">
        <title>Sediminibacterium planktonica sp. nov. and Sediminibacterium longus sp. nov., isolated from surface lake and river water.</title>
        <authorList>
            <person name="Watanabe K."/>
            <person name="Takemine S."/>
            <person name="Ishii Y."/>
            <person name="Ogata Y."/>
            <person name="Shindo C."/>
            <person name="Suda W."/>
        </authorList>
    </citation>
    <scope>NUCLEOTIDE SEQUENCE</scope>
    <source>
        <strain evidence="2">KACHI17</strain>
    </source>
</reference>
<evidence type="ECO:0000313" key="2">
    <source>
        <dbReference type="EMBL" id="BFG70274.1"/>
    </source>
</evidence>
<keyword evidence="1" id="KW-1133">Transmembrane helix</keyword>
<proteinExistence type="predicted"/>
<dbReference type="AlphaFoldDB" id="A0AAT9GHZ7"/>